<feature type="transmembrane region" description="Helical" evidence="1">
    <location>
        <begin position="7"/>
        <end position="28"/>
    </location>
</feature>
<dbReference type="SUPFAM" id="SSF160387">
    <property type="entry name" value="NosL/MerB-like"/>
    <property type="match status" value="1"/>
</dbReference>
<dbReference type="AlphaFoldDB" id="A0A9X2XUH9"/>
<evidence type="ECO:0000313" key="3">
    <source>
        <dbReference type="Proteomes" id="UP001155483"/>
    </source>
</evidence>
<reference evidence="2" key="2">
    <citation type="submission" date="2023-04" db="EMBL/GenBank/DDBJ databases">
        <title>Paracnuella aquatica gen. nov., sp. nov., a member of the family Chitinophagaceae isolated from a hot spring.</title>
        <authorList>
            <person name="Wang C."/>
        </authorList>
    </citation>
    <scope>NUCLEOTIDE SEQUENCE</scope>
    <source>
        <strain evidence="2">LB-8</strain>
    </source>
</reference>
<proteinExistence type="predicted"/>
<dbReference type="Proteomes" id="UP001155483">
    <property type="component" value="Unassembled WGS sequence"/>
</dbReference>
<dbReference type="Pfam" id="PF05573">
    <property type="entry name" value="NosL"/>
    <property type="match status" value="1"/>
</dbReference>
<reference evidence="2" key="1">
    <citation type="submission" date="2022-09" db="EMBL/GenBank/DDBJ databases">
        <authorList>
            <person name="Yuan C."/>
            <person name="Ke Z."/>
        </authorList>
    </citation>
    <scope>NUCLEOTIDE SEQUENCE</scope>
    <source>
        <strain evidence="2">LB-8</strain>
    </source>
</reference>
<keyword evidence="1" id="KW-0472">Membrane</keyword>
<feature type="transmembrane region" description="Helical" evidence="1">
    <location>
        <begin position="79"/>
        <end position="97"/>
    </location>
</feature>
<dbReference type="RefSeq" id="WP_279296928.1">
    <property type="nucleotide sequence ID" value="NZ_JAOTIF010000006.1"/>
</dbReference>
<protein>
    <submittedName>
        <fullName evidence="2">Nitrous oxide reductase accessory protein NosL</fullName>
    </submittedName>
</protein>
<evidence type="ECO:0000313" key="2">
    <source>
        <dbReference type="EMBL" id="MCU7549484.1"/>
    </source>
</evidence>
<dbReference type="EMBL" id="JAOTIF010000006">
    <property type="protein sequence ID" value="MCU7549484.1"/>
    <property type="molecule type" value="Genomic_DNA"/>
</dbReference>
<evidence type="ECO:0000256" key="1">
    <source>
        <dbReference type="SAM" id="Phobius"/>
    </source>
</evidence>
<keyword evidence="1" id="KW-0812">Transmembrane</keyword>
<comment type="caution">
    <text evidence="2">The sequence shown here is derived from an EMBL/GenBank/DDBJ whole genome shotgun (WGS) entry which is preliminary data.</text>
</comment>
<feature type="transmembrane region" description="Helical" evidence="1">
    <location>
        <begin position="102"/>
        <end position="122"/>
    </location>
</feature>
<dbReference type="PANTHER" id="PTHR41247:SF1">
    <property type="entry name" value="HTH-TYPE TRANSCRIPTIONAL REPRESSOR YCNK"/>
    <property type="match status" value="1"/>
</dbReference>
<dbReference type="InterPro" id="IPR008719">
    <property type="entry name" value="N2O_reductase_NosL"/>
</dbReference>
<accession>A0A9X2XUH9</accession>
<sequence length="347" mass="38762">MKKMSRIARILVVIASLALIATIFFPIWNIDLVAPQYPEGLSMQIWLNKITGQVDIINGLNHYIGMKHIKAEMFPEFTYLVYVVGAFVVLGLLVALIGNRNLLLAFIFLLIAGGVTAMYDFYQWGYDYGHNLDPTAAIQVPGLSYQPPLIGHKKLLNFDAFSYPANGGWIIVAAGALFIGAWIFDTMRNRRNQKNPNQSNKKYNHLAVTSIVIATIFTSCKTGPEPFNYGKDGCHFCKMTIMSPQFGAEIITKKGKILKFDDMHCLISALKKGEVKQEDIAQNLVINYQKENDFIKAESATYVVSDQIHSPMNSNAAALSNEKAAAELQKTVNGHVMNWQSLYNQVQ</sequence>
<keyword evidence="3" id="KW-1185">Reference proteome</keyword>
<gene>
    <name evidence="2" type="ORF">OCK74_10185</name>
</gene>
<name>A0A9X2XUH9_9BACT</name>
<feature type="transmembrane region" description="Helical" evidence="1">
    <location>
        <begin position="163"/>
        <end position="184"/>
    </location>
</feature>
<dbReference type="PANTHER" id="PTHR41247">
    <property type="entry name" value="HTH-TYPE TRANSCRIPTIONAL REPRESSOR YCNK"/>
    <property type="match status" value="1"/>
</dbReference>
<organism evidence="2 3">
    <name type="scientific">Paraflavisolibacter caeni</name>
    <dbReference type="NCBI Taxonomy" id="2982496"/>
    <lineage>
        <taxon>Bacteria</taxon>
        <taxon>Pseudomonadati</taxon>
        <taxon>Bacteroidota</taxon>
        <taxon>Chitinophagia</taxon>
        <taxon>Chitinophagales</taxon>
        <taxon>Chitinophagaceae</taxon>
        <taxon>Paraflavisolibacter</taxon>
    </lineage>
</organism>
<keyword evidence="1" id="KW-1133">Transmembrane helix</keyword>